<dbReference type="InterPro" id="IPR036259">
    <property type="entry name" value="MFS_trans_sf"/>
</dbReference>
<feature type="domain" description="Major facilitator superfamily (MFS) profile" evidence="8">
    <location>
        <begin position="19"/>
        <end position="407"/>
    </location>
</feature>
<keyword evidence="3" id="KW-1003">Cell membrane</keyword>
<dbReference type="OrthoDB" id="3613552at2"/>
<evidence type="ECO:0000313" key="10">
    <source>
        <dbReference type="Proteomes" id="UP000255326"/>
    </source>
</evidence>
<keyword evidence="5 7" id="KW-1133">Transmembrane helix</keyword>
<evidence type="ECO:0000256" key="5">
    <source>
        <dbReference type="ARBA" id="ARBA00022989"/>
    </source>
</evidence>
<name>A0A370GEK9_9BACI</name>
<evidence type="ECO:0000313" key="9">
    <source>
        <dbReference type="EMBL" id="RDI42238.1"/>
    </source>
</evidence>
<dbReference type="CDD" id="cd06173">
    <property type="entry name" value="MFS_MefA_like"/>
    <property type="match status" value="1"/>
</dbReference>
<sequence length="410" mass="44909">MEPFTQAVKIQQNLFRNAKFLLIWITSIFSGLSISIYILCEQWYVVKSLNAPASLGYILTATTVPRVLFMALGGVLADYANRAKVVFVSLFVRALILILMAYLVWQHSLTFWALLACAFTFGSIDAFFWPSRDSILPSIVHQQHLTRANSIIQTTNQISTLLGPMAGALLLTAFSFKWVFLILAASLAVGSMIIRKLKDTRSHEVKSQNNVLRNLKEGLVYVKASPLLLTFMITFIIVNLFFIGPLMLSIPILVDERFGGKAVELSIIQSGFAAGMLAGALLMGLLNVRRARGKLVICLILLEGAGMLSVNVSSRLWVAAVVMFLIGICIAGINIMVASMIQEQTDPSKMGRVMSLTSTVSMGFIPLSYAGVSAFLSAGIQIEKLLVVGGFVLAAFSLLLIWKGRALREF</sequence>
<dbReference type="GO" id="GO:0005886">
    <property type="term" value="C:plasma membrane"/>
    <property type="evidence" value="ECO:0007669"/>
    <property type="project" value="UniProtKB-SubCell"/>
</dbReference>
<evidence type="ECO:0000256" key="1">
    <source>
        <dbReference type="ARBA" id="ARBA00004651"/>
    </source>
</evidence>
<feature type="transmembrane region" description="Helical" evidence="7">
    <location>
        <begin position="20"/>
        <end position="39"/>
    </location>
</feature>
<dbReference type="PANTHER" id="PTHR23513">
    <property type="entry name" value="INTEGRAL MEMBRANE EFFLUX PROTEIN-RELATED"/>
    <property type="match status" value="1"/>
</dbReference>
<dbReference type="PANTHER" id="PTHR23513:SF6">
    <property type="entry name" value="MAJOR FACILITATOR SUPERFAMILY ASSOCIATED DOMAIN-CONTAINING PROTEIN"/>
    <property type="match status" value="1"/>
</dbReference>
<gene>
    <name evidence="9" type="ORF">DFR59_10577</name>
</gene>
<evidence type="ECO:0000256" key="7">
    <source>
        <dbReference type="SAM" id="Phobius"/>
    </source>
</evidence>
<dbReference type="InterPro" id="IPR020846">
    <property type="entry name" value="MFS_dom"/>
</dbReference>
<dbReference type="AlphaFoldDB" id="A0A370GEK9"/>
<feature type="transmembrane region" description="Helical" evidence="7">
    <location>
        <begin position="353"/>
        <end position="379"/>
    </location>
</feature>
<evidence type="ECO:0000259" key="8">
    <source>
        <dbReference type="PROSITE" id="PS50850"/>
    </source>
</evidence>
<accession>A0A370GEK9</accession>
<proteinExistence type="predicted"/>
<feature type="transmembrane region" description="Helical" evidence="7">
    <location>
        <begin position="85"/>
        <end position="105"/>
    </location>
</feature>
<keyword evidence="4 7" id="KW-0812">Transmembrane</keyword>
<feature type="transmembrane region" description="Helical" evidence="7">
    <location>
        <begin position="51"/>
        <end position="73"/>
    </location>
</feature>
<dbReference type="GO" id="GO:0022857">
    <property type="term" value="F:transmembrane transporter activity"/>
    <property type="evidence" value="ECO:0007669"/>
    <property type="project" value="InterPro"/>
</dbReference>
<keyword evidence="10" id="KW-1185">Reference proteome</keyword>
<reference evidence="9 10" key="1">
    <citation type="submission" date="2018-07" db="EMBL/GenBank/DDBJ databases">
        <title>Genomic Encyclopedia of Type Strains, Phase IV (KMG-IV): sequencing the most valuable type-strain genomes for metagenomic binning, comparative biology and taxonomic classification.</title>
        <authorList>
            <person name="Goeker M."/>
        </authorList>
    </citation>
    <scope>NUCLEOTIDE SEQUENCE [LARGE SCALE GENOMIC DNA]</scope>
    <source>
        <strain evidence="9 10">DSM 25281</strain>
    </source>
</reference>
<evidence type="ECO:0000256" key="3">
    <source>
        <dbReference type="ARBA" id="ARBA00022475"/>
    </source>
</evidence>
<comment type="subcellular location">
    <subcellularLocation>
        <location evidence="1">Cell membrane</location>
        <topology evidence="1">Multi-pass membrane protein</topology>
    </subcellularLocation>
</comment>
<keyword evidence="6 7" id="KW-0472">Membrane</keyword>
<dbReference type="Pfam" id="PF07690">
    <property type="entry name" value="MFS_1"/>
    <property type="match status" value="1"/>
</dbReference>
<keyword evidence="2" id="KW-0813">Transport</keyword>
<protein>
    <submittedName>
        <fullName evidence="9">Sugar phosphate permease</fullName>
    </submittedName>
</protein>
<dbReference type="RefSeq" id="WP_114745628.1">
    <property type="nucleotide sequence ID" value="NZ_QQAY01000005.1"/>
</dbReference>
<feature type="transmembrane region" description="Helical" evidence="7">
    <location>
        <begin position="178"/>
        <end position="197"/>
    </location>
</feature>
<dbReference type="InterPro" id="IPR011701">
    <property type="entry name" value="MFS"/>
</dbReference>
<dbReference type="PROSITE" id="PS50850">
    <property type="entry name" value="MFS"/>
    <property type="match status" value="1"/>
</dbReference>
<evidence type="ECO:0000256" key="4">
    <source>
        <dbReference type="ARBA" id="ARBA00022692"/>
    </source>
</evidence>
<feature type="transmembrane region" description="Helical" evidence="7">
    <location>
        <begin position="316"/>
        <end position="341"/>
    </location>
</feature>
<dbReference type="Proteomes" id="UP000255326">
    <property type="component" value="Unassembled WGS sequence"/>
</dbReference>
<comment type="caution">
    <text evidence="9">The sequence shown here is derived from an EMBL/GenBank/DDBJ whole genome shotgun (WGS) entry which is preliminary data.</text>
</comment>
<evidence type="ECO:0000256" key="6">
    <source>
        <dbReference type="ARBA" id="ARBA00023136"/>
    </source>
</evidence>
<feature type="transmembrane region" description="Helical" evidence="7">
    <location>
        <begin position="293"/>
        <end position="310"/>
    </location>
</feature>
<dbReference type="SUPFAM" id="SSF103473">
    <property type="entry name" value="MFS general substrate transporter"/>
    <property type="match status" value="1"/>
</dbReference>
<organism evidence="9 10">
    <name type="scientific">Falsibacillus pallidus</name>
    <dbReference type="NCBI Taxonomy" id="493781"/>
    <lineage>
        <taxon>Bacteria</taxon>
        <taxon>Bacillati</taxon>
        <taxon>Bacillota</taxon>
        <taxon>Bacilli</taxon>
        <taxon>Bacillales</taxon>
        <taxon>Bacillaceae</taxon>
        <taxon>Falsibacillus</taxon>
    </lineage>
</organism>
<feature type="transmembrane region" description="Helical" evidence="7">
    <location>
        <begin position="267"/>
        <end position="286"/>
    </location>
</feature>
<dbReference type="Gene3D" id="1.20.1250.20">
    <property type="entry name" value="MFS general substrate transporter like domains"/>
    <property type="match status" value="1"/>
</dbReference>
<evidence type="ECO:0000256" key="2">
    <source>
        <dbReference type="ARBA" id="ARBA00022448"/>
    </source>
</evidence>
<feature type="transmembrane region" description="Helical" evidence="7">
    <location>
        <begin position="385"/>
        <end position="402"/>
    </location>
</feature>
<feature type="transmembrane region" description="Helical" evidence="7">
    <location>
        <begin position="218"/>
        <end position="247"/>
    </location>
</feature>
<dbReference type="EMBL" id="QQAY01000005">
    <property type="protein sequence ID" value="RDI42238.1"/>
    <property type="molecule type" value="Genomic_DNA"/>
</dbReference>